<dbReference type="Pfam" id="PF01326">
    <property type="entry name" value="PPDK_N"/>
    <property type="match status" value="1"/>
</dbReference>
<evidence type="ECO:0000256" key="1">
    <source>
        <dbReference type="ARBA" id="ARBA00001946"/>
    </source>
</evidence>
<dbReference type="InterPro" id="IPR002192">
    <property type="entry name" value="PPDK_AMP/ATP-bd"/>
</dbReference>
<keyword evidence="16" id="KW-1185">Reference proteome</keyword>
<gene>
    <name evidence="15" type="ORF">BESB_035720</name>
</gene>
<keyword evidence="5" id="KW-0479">Metal-binding</keyword>
<evidence type="ECO:0000256" key="9">
    <source>
        <dbReference type="ARBA" id="ARBA00022842"/>
    </source>
</evidence>
<evidence type="ECO:0000259" key="13">
    <source>
        <dbReference type="Pfam" id="PF01326"/>
    </source>
</evidence>
<keyword evidence="6" id="KW-0547">Nucleotide-binding</keyword>
<dbReference type="InterPro" id="IPR054481">
    <property type="entry name" value="GWD1_pHisD"/>
</dbReference>
<comment type="cofactor">
    <cofactor evidence="1">
        <name>Mg(2+)</name>
        <dbReference type="ChEBI" id="CHEBI:18420"/>
    </cofactor>
</comment>
<reference evidence="15 16" key="1">
    <citation type="submission" date="2017-09" db="EMBL/GenBank/DDBJ databases">
        <title>Genome sequencing of Besnoitia besnoiti strain Bb-Ger1.</title>
        <authorList>
            <person name="Schares G."/>
            <person name="Venepally P."/>
            <person name="Lorenzi H.A."/>
        </authorList>
    </citation>
    <scope>NUCLEOTIDE SEQUENCE [LARGE SCALE GENOMIC DNA]</scope>
    <source>
        <strain evidence="15 16">Bb-Ger1</strain>
    </source>
</reference>
<keyword evidence="9" id="KW-0460">Magnesium</keyword>
<evidence type="ECO:0000256" key="5">
    <source>
        <dbReference type="ARBA" id="ARBA00022723"/>
    </source>
</evidence>
<feature type="domain" description="Pyruvate phosphate dikinase AMP/ATP-binding" evidence="13">
    <location>
        <begin position="1050"/>
        <end position="1383"/>
    </location>
</feature>
<keyword evidence="10" id="KW-0119">Carbohydrate metabolism</keyword>
<dbReference type="Proteomes" id="UP000224006">
    <property type="component" value="Chromosome II"/>
</dbReference>
<dbReference type="OrthoDB" id="6123450at2759"/>
<keyword evidence="4" id="KW-0808">Transferase</keyword>
<evidence type="ECO:0000259" key="14">
    <source>
        <dbReference type="Pfam" id="PF22973"/>
    </source>
</evidence>
<dbReference type="RefSeq" id="XP_029221123.1">
    <property type="nucleotide sequence ID" value="XM_029362158.1"/>
</dbReference>
<keyword evidence="7 15" id="KW-0418">Kinase</keyword>
<comment type="caution">
    <text evidence="15">The sequence shown here is derived from an EMBL/GenBank/DDBJ whole genome shotgun (WGS) entry which is preliminary data.</text>
</comment>
<dbReference type="STRING" id="94643.A0A2A9MIU2"/>
<evidence type="ECO:0000313" key="16">
    <source>
        <dbReference type="Proteomes" id="UP000224006"/>
    </source>
</evidence>
<feature type="domain" description="Alpha-glucan water dikinase phosphohistidine-like" evidence="14">
    <location>
        <begin position="839"/>
        <end position="943"/>
    </location>
</feature>
<dbReference type="SUPFAM" id="SSF56059">
    <property type="entry name" value="Glutathione synthetase ATP-binding domain-like"/>
    <property type="match status" value="1"/>
</dbReference>
<proteinExistence type="inferred from homology"/>
<dbReference type="PANTHER" id="PTHR46999">
    <property type="entry name" value="ALPHA-GLUCAN WATER DIKINASE 1, CHLOROPLASTIC-RELATED"/>
    <property type="match status" value="1"/>
</dbReference>
<comment type="subunit">
    <text evidence="3">Homodimer.</text>
</comment>
<dbReference type="Gene3D" id="3.30.1490.20">
    <property type="entry name" value="ATP-grasp fold, A domain"/>
    <property type="match status" value="1"/>
</dbReference>
<dbReference type="KEGG" id="bbes:BESB_035720"/>
<dbReference type="Gene3D" id="3.30.470.20">
    <property type="entry name" value="ATP-grasp fold, B domain"/>
    <property type="match status" value="1"/>
</dbReference>
<evidence type="ECO:0000256" key="10">
    <source>
        <dbReference type="ARBA" id="ARBA00023277"/>
    </source>
</evidence>
<evidence type="ECO:0000256" key="4">
    <source>
        <dbReference type="ARBA" id="ARBA00022679"/>
    </source>
</evidence>
<evidence type="ECO:0000256" key="8">
    <source>
        <dbReference type="ARBA" id="ARBA00022840"/>
    </source>
</evidence>
<feature type="coiled-coil region" evidence="11">
    <location>
        <begin position="60"/>
        <end position="92"/>
    </location>
</feature>
<evidence type="ECO:0000256" key="6">
    <source>
        <dbReference type="ARBA" id="ARBA00022741"/>
    </source>
</evidence>
<dbReference type="VEuPathDB" id="ToxoDB:BESB_035720"/>
<name>A0A2A9MIU2_BESBE</name>
<keyword evidence="11" id="KW-0175">Coiled coil</keyword>
<dbReference type="PANTHER" id="PTHR46999:SF1">
    <property type="entry name" value="ALPHA-GLUCAN WATER DIKINASE 1, CHLOROPLASTIC"/>
    <property type="match status" value="1"/>
</dbReference>
<evidence type="ECO:0000313" key="15">
    <source>
        <dbReference type="EMBL" id="PFH37114.1"/>
    </source>
</evidence>
<evidence type="ECO:0000256" key="11">
    <source>
        <dbReference type="SAM" id="Coils"/>
    </source>
</evidence>
<dbReference type="GO" id="GO:0016301">
    <property type="term" value="F:kinase activity"/>
    <property type="evidence" value="ECO:0007669"/>
    <property type="project" value="UniProtKB-KW"/>
</dbReference>
<keyword evidence="8" id="KW-0067">ATP-binding</keyword>
<dbReference type="GO" id="GO:0046872">
    <property type="term" value="F:metal ion binding"/>
    <property type="evidence" value="ECO:0007669"/>
    <property type="project" value="UniProtKB-KW"/>
</dbReference>
<organism evidence="15 16">
    <name type="scientific">Besnoitia besnoiti</name>
    <name type="common">Apicomplexan protozoan</name>
    <dbReference type="NCBI Taxonomy" id="94643"/>
    <lineage>
        <taxon>Eukaryota</taxon>
        <taxon>Sar</taxon>
        <taxon>Alveolata</taxon>
        <taxon>Apicomplexa</taxon>
        <taxon>Conoidasida</taxon>
        <taxon>Coccidia</taxon>
        <taxon>Eucoccidiorida</taxon>
        <taxon>Eimeriorina</taxon>
        <taxon>Sarcocystidae</taxon>
        <taxon>Besnoitia</taxon>
    </lineage>
</organism>
<comment type="similarity">
    <text evidence="2">Belongs to the PEP-utilizing enzyme family.</text>
</comment>
<evidence type="ECO:0000256" key="12">
    <source>
        <dbReference type="SAM" id="MobiDB-lite"/>
    </source>
</evidence>
<dbReference type="GeneID" id="40308553"/>
<evidence type="ECO:0000256" key="3">
    <source>
        <dbReference type="ARBA" id="ARBA00011738"/>
    </source>
</evidence>
<accession>A0A2A9MIU2</accession>
<protein>
    <submittedName>
        <fullName evidence="15">Putative alpha-glucan water dikinase 1</fullName>
    </submittedName>
</protein>
<feature type="region of interest" description="Disordered" evidence="12">
    <location>
        <begin position="1000"/>
        <end position="1026"/>
    </location>
</feature>
<dbReference type="InterPro" id="IPR013815">
    <property type="entry name" value="ATP_grasp_subdomain_1"/>
</dbReference>
<dbReference type="EMBL" id="NWUJ01000002">
    <property type="protein sequence ID" value="PFH37114.1"/>
    <property type="molecule type" value="Genomic_DNA"/>
</dbReference>
<evidence type="ECO:0000256" key="7">
    <source>
        <dbReference type="ARBA" id="ARBA00022777"/>
    </source>
</evidence>
<dbReference type="Pfam" id="PF22973">
    <property type="entry name" value="GWD1_pHisD"/>
    <property type="match status" value="1"/>
</dbReference>
<dbReference type="GO" id="GO:0005524">
    <property type="term" value="F:ATP binding"/>
    <property type="evidence" value="ECO:0007669"/>
    <property type="project" value="UniProtKB-KW"/>
</dbReference>
<evidence type="ECO:0000256" key="2">
    <source>
        <dbReference type="ARBA" id="ARBA00007837"/>
    </source>
</evidence>
<sequence>MATNGSHVSLQRVAVVISGPSVPKGIVFLVRENKADRWFKDLGGANFYLPLPTHKYWTALKALEEKRRQVEKERQERRAKEMAERYNEAVKLFEAGKAEREQLGTLSYRCVTLSDNIGYLDAYVYPNEATTEVYVHFTACTRVPCVLHWGVLDVMGTAQTQTESRWVTWQKEGLSMEELEKKREEEIRKRMARRGAPSQWICPPPGMRPEGTVLVDPVRAVQTPFEEGRSQRADLKAGSSRDKVLHQLTIRVPAHKCPRISEDDPGVDTLYDGIACCLKEVNGQRWFRSSDGCDIQIRLVDFGGSVYKGLNAEMVQKIVEAEVEWQHMTLMHRYNLMRSLLEGFNANHATSLEANSSFQALEERQRALAKDWTERHYASPELRLPLTFASSTSSGGAPAVEAPRLTAAGAAAVEEEGDFWAWFFVWGRFAFLGLLDWQRNYNTKPRELAWASEQLTCATARAWRMYPKYRPYIRESLSTMGRGGAQGQAIRDRILDIMHKHKIPEAAGNFYEQWHQKLHNNTTPDDVGICEAIIGYLESNGNMNTYWRILQEHNITRERLASYERKITQEPYMVHANIGDLVNDFRAYLSILKDVHDALDIKKAFDYARQYLPQDAIGLVEGVVRELASQRQQRQQLSASDAFSRFERLAEARKKVFFTLNQGGGLGDDGHSVAMTRELLFLDCALEQQENVLLQGTSATLDLPQLAVVLRELLLSVSALAPVDRELRSMYADWAHLGDSLASCIASNGSCASVCDGREAALLLKALTDRVVRFVGSRIDAVQAELGSKAVYLGNQVGTEKKVLDVFVDEVLRGSALFSLSLVIKRLEPILRKAAMLPPWQLISIVEKVQGELVSIEHLKNIQDKVFETPTVLLCGAVSGEEEIPIGVQAVLVRSAAVAPDILSHVAVRARNAHVLVAVCFEPTVADNLETFNQQWVCIKCAKDGSGLEVHEAPRPSPALARRASKLFNRKTTQELFTEASLLGRRASFIEERSASARSLSSCGSDEGKRELSGTHAPDAEADDDVDDVMQLKKVSKEWCIPMDSFNKTVVGSKSNNIKKLSDVLDPSVLTPRSVALPFGCMQKTLSDAANRSLLPELMEVLVQLSPSSRSEEADAIFARAKAILARVELPGALLEGLQAAMRREDEAKAQKSRAASAEEDARLRALGTRPSLFQLWETSGSQRCADAVKAVWQSLFGLRPWVSLTKAGRNYSELNMAVLVQELMPAHCAFVLHSRNPFSDNKDEMYGELALGLGEVIVGNFAGRSLGWRMKRGGEPVVVAFPSKSEYLLCDPCLIFRSDSNGEDLENFAGAGLFESVPAFENRAEPVTYWNTRVINDRDYRMRLLKRIGELAFTVEDKYGLPQDIEGVVVGWDTVALVQTRTQV</sequence>